<dbReference type="PANTHER" id="PTHR42709:SF4">
    <property type="entry name" value="INNER MEMBRANE PROTEIN YQAA"/>
    <property type="match status" value="1"/>
</dbReference>
<dbReference type="InterPro" id="IPR051311">
    <property type="entry name" value="DedA_domain"/>
</dbReference>
<dbReference type="EMBL" id="CP015029">
    <property type="protein sequence ID" value="QIM64867.1"/>
    <property type="molecule type" value="Genomic_DNA"/>
</dbReference>
<evidence type="ECO:0000313" key="3">
    <source>
        <dbReference type="EMBL" id="QIM64867.1"/>
    </source>
</evidence>
<dbReference type="RefSeq" id="WP_123957129.1">
    <property type="nucleotide sequence ID" value="NZ_CP015029.1"/>
</dbReference>
<dbReference type="InterPro" id="IPR032816">
    <property type="entry name" value="VTT_dom"/>
</dbReference>
<dbReference type="Pfam" id="PF09335">
    <property type="entry name" value="VTT_dom"/>
    <property type="match status" value="1"/>
</dbReference>
<feature type="transmembrane region" description="Helical" evidence="1">
    <location>
        <begin position="20"/>
        <end position="46"/>
    </location>
</feature>
<dbReference type="KEGG" id="fcl:A4G17_05175"/>
<feature type="domain" description="VTT" evidence="2">
    <location>
        <begin position="56"/>
        <end position="150"/>
    </location>
</feature>
<dbReference type="EMBL" id="RKQT01000003">
    <property type="protein sequence ID" value="RPE92207.1"/>
    <property type="molecule type" value="Genomic_DNA"/>
</dbReference>
<sequence>MIDYFTSLSGLFFSEQNQLLLMFISAFVSSTILPGNSEVIFSTLIAKQSLNDSLSQPFALFLSASIGNSLGSLTTYAMARFLPEPTFKTPSKTSQWAIAFSRKYGVWTLLLSWLPVVGDVLCGVAGWLRLNIWQSALFITLGKAARYAVLWWSVATFLG</sequence>
<accession>A0AAE6X6B0</accession>
<keyword evidence="5" id="KW-1185">Reference proteome</keyword>
<keyword evidence="1" id="KW-1133">Transmembrane helix</keyword>
<reference evidence="3 6" key="1">
    <citation type="submission" date="2016-03" db="EMBL/GenBank/DDBJ databases">
        <authorList>
            <person name="Hansen M.J."/>
            <person name="Bojesen A.M."/>
            <person name="Planet P."/>
        </authorList>
    </citation>
    <scope>NUCLEOTIDE SEQUENCE [LARGE SCALE GENOMIC DNA]</scope>
    <source>
        <strain evidence="3 6">HPA 21</strain>
    </source>
</reference>
<proteinExistence type="predicted"/>
<organism evidence="3 6">
    <name type="scientific">Frederiksenia canicola</name>
    <dbReference type="NCBI Taxonomy" id="123824"/>
    <lineage>
        <taxon>Bacteria</taxon>
        <taxon>Pseudomonadati</taxon>
        <taxon>Pseudomonadota</taxon>
        <taxon>Gammaproteobacteria</taxon>
        <taxon>Pasteurellales</taxon>
        <taxon>Pasteurellaceae</taxon>
        <taxon>Frederiksenia</taxon>
    </lineage>
</organism>
<evidence type="ECO:0000313" key="4">
    <source>
        <dbReference type="EMBL" id="RPE92207.1"/>
    </source>
</evidence>
<keyword evidence="1" id="KW-0472">Membrane</keyword>
<dbReference type="Proteomes" id="UP000276901">
    <property type="component" value="Unassembled WGS sequence"/>
</dbReference>
<dbReference type="Proteomes" id="UP000502287">
    <property type="component" value="Chromosome"/>
</dbReference>
<evidence type="ECO:0000313" key="6">
    <source>
        <dbReference type="Proteomes" id="UP000502287"/>
    </source>
</evidence>
<evidence type="ECO:0000259" key="2">
    <source>
        <dbReference type="Pfam" id="PF09335"/>
    </source>
</evidence>
<protein>
    <submittedName>
        <fullName evidence="4">Membrane protein YqaA with SNARE-associated domain</fullName>
    </submittedName>
</protein>
<evidence type="ECO:0000256" key="1">
    <source>
        <dbReference type="SAM" id="Phobius"/>
    </source>
</evidence>
<dbReference type="PANTHER" id="PTHR42709">
    <property type="entry name" value="ALKALINE PHOSPHATASE LIKE PROTEIN"/>
    <property type="match status" value="1"/>
</dbReference>
<evidence type="ECO:0000313" key="5">
    <source>
        <dbReference type="Proteomes" id="UP000276901"/>
    </source>
</evidence>
<feature type="transmembrane region" description="Helical" evidence="1">
    <location>
        <begin position="104"/>
        <end position="128"/>
    </location>
</feature>
<dbReference type="AlphaFoldDB" id="A0AAE6X6B0"/>
<feature type="transmembrane region" description="Helical" evidence="1">
    <location>
        <begin position="135"/>
        <end position="154"/>
    </location>
</feature>
<dbReference type="GO" id="GO:0005886">
    <property type="term" value="C:plasma membrane"/>
    <property type="evidence" value="ECO:0007669"/>
    <property type="project" value="UniProtKB-ARBA"/>
</dbReference>
<keyword evidence="1" id="KW-0812">Transmembrane</keyword>
<gene>
    <name evidence="3" type="ORF">A4G17_05175</name>
    <name evidence="4" type="ORF">EDC49_1492</name>
</gene>
<name>A0AAE6X6B0_9PAST</name>
<reference evidence="4 5" key="2">
    <citation type="submission" date="2018-11" db="EMBL/GenBank/DDBJ databases">
        <title>Genomic Encyclopedia of Type Strains, Phase IV (KMG-IV): sequencing the most valuable type-strain genomes for metagenomic binning, comparative biology and taxonomic classification.</title>
        <authorList>
            <person name="Goeker M."/>
        </authorList>
    </citation>
    <scope>NUCLEOTIDE SEQUENCE [LARGE SCALE GENOMIC DNA]</scope>
    <source>
        <strain evidence="4 5">DSM 25797</strain>
    </source>
</reference>